<evidence type="ECO:0000313" key="1">
    <source>
        <dbReference type="EMBL" id="GFH12730.1"/>
    </source>
</evidence>
<dbReference type="EMBL" id="BLLF01000534">
    <property type="protein sequence ID" value="GFH12730.1"/>
    <property type="molecule type" value="Genomic_DNA"/>
</dbReference>
<comment type="caution">
    <text evidence="1">The sequence shown here is derived from an EMBL/GenBank/DDBJ whole genome shotgun (WGS) entry which is preliminary data.</text>
</comment>
<proteinExistence type="predicted"/>
<evidence type="ECO:0000313" key="2">
    <source>
        <dbReference type="Proteomes" id="UP000485058"/>
    </source>
</evidence>
<protein>
    <submittedName>
        <fullName evidence="1">Uncharacterized protein</fullName>
    </submittedName>
</protein>
<sequence>MTGGGAGEDELSAECTATAGSSAHPLDAAVLCEQVCVHQVHHGGGGALQHSLQHVGAQQPGVQVITAWRAAQAWTNICMWAQRMAGEADRGQRAGLAGPRAGTLRTGAGFWFGWNTK</sequence>
<accession>A0A699YSC2</accession>
<name>A0A699YSC2_HAELA</name>
<keyword evidence="2" id="KW-1185">Reference proteome</keyword>
<dbReference type="AlphaFoldDB" id="A0A699YSC2"/>
<dbReference type="Proteomes" id="UP000485058">
    <property type="component" value="Unassembled WGS sequence"/>
</dbReference>
<reference evidence="1 2" key="1">
    <citation type="submission" date="2020-02" db="EMBL/GenBank/DDBJ databases">
        <title>Draft genome sequence of Haematococcus lacustris strain NIES-144.</title>
        <authorList>
            <person name="Morimoto D."/>
            <person name="Nakagawa S."/>
            <person name="Yoshida T."/>
            <person name="Sawayama S."/>
        </authorList>
    </citation>
    <scope>NUCLEOTIDE SEQUENCE [LARGE SCALE GENOMIC DNA]</scope>
    <source>
        <strain evidence="1 2">NIES-144</strain>
    </source>
</reference>
<gene>
    <name evidence="1" type="ORF">HaLaN_08472</name>
</gene>
<organism evidence="1 2">
    <name type="scientific">Haematococcus lacustris</name>
    <name type="common">Green alga</name>
    <name type="synonym">Haematococcus pluvialis</name>
    <dbReference type="NCBI Taxonomy" id="44745"/>
    <lineage>
        <taxon>Eukaryota</taxon>
        <taxon>Viridiplantae</taxon>
        <taxon>Chlorophyta</taxon>
        <taxon>core chlorophytes</taxon>
        <taxon>Chlorophyceae</taxon>
        <taxon>CS clade</taxon>
        <taxon>Chlamydomonadales</taxon>
        <taxon>Haematococcaceae</taxon>
        <taxon>Haematococcus</taxon>
    </lineage>
</organism>